<keyword evidence="2" id="KW-1185">Reference proteome</keyword>
<sequence>PHYALKKVKSGSDGGVKKPKSITVETKKEIIAKHENGARVSDLAKQYDMVKRINWNNINSK</sequence>
<dbReference type="AlphaFoldDB" id="A0A401TN81"/>
<dbReference type="EMBL" id="BEZZ01122895">
    <property type="protein sequence ID" value="GCC44089.1"/>
    <property type="molecule type" value="Genomic_DNA"/>
</dbReference>
<name>A0A401TN81_CHIPU</name>
<dbReference type="Proteomes" id="UP000287033">
    <property type="component" value="Unassembled WGS sequence"/>
</dbReference>
<evidence type="ECO:0000313" key="2">
    <source>
        <dbReference type="Proteomes" id="UP000287033"/>
    </source>
</evidence>
<dbReference type="SUPFAM" id="SSF46689">
    <property type="entry name" value="Homeodomain-like"/>
    <property type="match status" value="1"/>
</dbReference>
<proteinExistence type="predicted"/>
<comment type="caution">
    <text evidence="1">The sequence shown here is derived from an EMBL/GenBank/DDBJ whole genome shotgun (WGS) entry which is preliminary data.</text>
</comment>
<evidence type="ECO:0008006" key="3">
    <source>
        <dbReference type="Google" id="ProtNLM"/>
    </source>
</evidence>
<organism evidence="1 2">
    <name type="scientific">Chiloscyllium punctatum</name>
    <name type="common">Brownbanded bambooshark</name>
    <name type="synonym">Hemiscyllium punctatum</name>
    <dbReference type="NCBI Taxonomy" id="137246"/>
    <lineage>
        <taxon>Eukaryota</taxon>
        <taxon>Metazoa</taxon>
        <taxon>Chordata</taxon>
        <taxon>Craniata</taxon>
        <taxon>Vertebrata</taxon>
        <taxon>Chondrichthyes</taxon>
        <taxon>Elasmobranchii</taxon>
        <taxon>Galeomorphii</taxon>
        <taxon>Galeoidea</taxon>
        <taxon>Orectolobiformes</taxon>
        <taxon>Hemiscylliidae</taxon>
        <taxon>Chiloscyllium</taxon>
    </lineage>
</organism>
<reference evidence="1 2" key="1">
    <citation type="journal article" date="2018" name="Nat. Ecol. Evol.">
        <title>Shark genomes provide insights into elasmobranch evolution and the origin of vertebrates.</title>
        <authorList>
            <person name="Hara Y"/>
            <person name="Yamaguchi K"/>
            <person name="Onimaru K"/>
            <person name="Kadota M"/>
            <person name="Koyanagi M"/>
            <person name="Keeley SD"/>
            <person name="Tatsumi K"/>
            <person name="Tanaka K"/>
            <person name="Motone F"/>
            <person name="Kageyama Y"/>
            <person name="Nozu R"/>
            <person name="Adachi N"/>
            <person name="Nishimura O"/>
            <person name="Nakagawa R"/>
            <person name="Tanegashima C"/>
            <person name="Kiyatake I"/>
            <person name="Matsumoto R"/>
            <person name="Murakumo K"/>
            <person name="Nishida K"/>
            <person name="Terakita A"/>
            <person name="Kuratani S"/>
            <person name="Sato K"/>
            <person name="Hyodo S Kuraku.S."/>
        </authorList>
    </citation>
    <scope>NUCLEOTIDE SEQUENCE [LARGE SCALE GENOMIC DNA]</scope>
</reference>
<protein>
    <recommendedName>
        <fullName evidence="3">HTH psq-type domain-containing protein</fullName>
    </recommendedName>
</protein>
<evidence type="ECO:0000313" key="1">
    <source>
        <dbReference type="EMBL" id="GCC44089.1"/>
    </source>
</evidence>
<feature type="non-terminal residue" evidence="1">
    <location>
        <position position="1"/>
    </location>
</feature>
<dbReference type="Gene3D" id="1.10.10.60">
    <property type="entry name" value="Homeodomain-like"/>
    <property type="match status" value="1"/>
</dbReference>
<dbReference type="InterPro" id="IPR009057">
    <property type="entry name" value="Homeodomain-like_sf"/>
</dbReference>
<gene>
    <name evidence="1" type="ORF">chiPu_0028092</name>
</gene>
<accession>A0A401TN81</accession>